<proteinExistence type="predicted"/>
<sequence>MKIIAFILLLIPGLVAVFGIKLMRDALFAEYYSFLINSGIQFSAGLVLFILGFAFIGGFIVYRDRKNKYQAIPDNKQKELKSKEKF</sequence>
<feature type="transmembrane region" description="Helical" evidence="1">
    <location>
        <begin position="40"/>
        <end position="62"/>
    </location>
</feature>
<dbReference type="InterPro" id="IPR020138">
    <property type="entry name" value="Uncharacterised_YqzF"/>
</dbReference>
<dbReference type="Pfam" id="PF11118">
    <property type="entry name" value="DUF2627"/>
    <property type="match status" value="1"/>
</dbReference>
<keyword evidence="1" id="KW-0812">Transmembrane</keyword>
<dbReference type="EMBL" id="RBZP01000001">
    <property type="protein sequence ID" value="RKQ37742.1"/>
    <property type="molecule type" value="Genomic_DNA"/>
</dbReference>
<dbReference type="AlphaFoldDB" id="A0A495AD00"/>
<protein>
    <submittedName>
        <fullName evidence="2">DUF2627 domain-containing protein</fullName>
    </submittedName>
</protein>
<name>A0A495AD00_9BACI</name>
<accession>A0A495AD00</accession>
<keyword evidence="3" id="KW-1185">Reference proteome</keyword>
<dbReference type="OrthoDB" id="2989757at2"/>
<comment type="caution">
    <text evidence="2">The sequence shown here is derived from an EMBL/GenBank/DDBJ whole genome shotgun (WGS) entry which is preliminary data.</text>
</comment>
<evidence type="ECO:0000256" key="1">
    <source>
        <dbReference type="SAM" id="Phobius"/>
    </source>
</evidence>
<dbReference type="RefSeq" id="WP_121202817.1">
    <property type="nucleotide sequence ID" value="NZ_RBZP01000001.1"/>
</dbReference>
<keyword evidence="1" id="KW-0472">Membrane</keyword>
<gene>
    <name evidence="2" type="ORF">D8M06_02765</name>
</gene>
<reference evidence="2 3" key="1">
    <citation type="journal article" date="2016" name="Int. J. Syst. Evol. Microbiol.">
        <title>Oceanobacillus halophilus sp. nov., a novel moderately halophilic bacterium from a hypersaline lake.</title>
        <authorList>
            <person name="Amoozegar M.A."/>
            <person name="Bagheri M."/>
            <person name="Makhdoumi A."/>
            <person name="Nikou M.M."/>
            <person name="Fazeli S.A.S."/>
            <person name="Schumann P."/>
            <person name="Sproer C."/>
            <person name="Sanchez-Porro C."/>
            <person name="Ventosa A."/>
        </authorList>
    </citation>
    <scope>NUCLEOTIDE SEQUENCE [LARGE SCALE GENOMIC DNA]</scope>
    <source>
        <strain evidence="2 3">DSM 23996</strain>
    </source>
</reference>
<organism evidence="2 3">
    <name type="scientific">Oceanobacillus halophilus</name>
    <dbReference type="NCBI Taxonomy" id="930130"/>
    <lineage>
        <taxon>Bacteria</taxon>
        <taxon>Bacillati</taxon>
        <taxon>Bacillota</taxon>
        <taxon>Bacilli</taxon>
        <taxon>Bacillales</taxon>
        <taxon>Bacillaceae</taxon>
        <taxon>Oceanobacillus</taxon>
    </lineage>
</organism>
<dbReference type="Proteomes" id="UP000269301">
    <property type="component" value="Unassembled WGS sequence"/>
</dbReference>
<evidence type="ECO:0000313" key="2">
    <source>
        <dbReference type="EMBL" id="RKQ37742.1"/>
    </source>
</evidence>
<keyword evidence="1" id="KW-1133">Transmembrane helix</keyword>
<evidence type="ECO:0000313" key="3">
    <source>
        <dbReference type="Proteomes" id="UP000269301"/>
    </source>
</evidence>